<dbReference type="KEGG" id="fte:Fluta_3228"/>
<dbReference type="EMBL" id="CP002542">
    <property type="protein sequence ID" value="AEA45201.1"/>
    <property type="molecule type" value="Genomic_DNA"/>
</dbReference>
<name>F2IA24_FLUTR</name>
<dbReference type="eggNOG" id="ENOG5032TGF">
    <property type="taxonomic scope" value="Bacteria"/>
</dbReference>
<proteinExistence type="predicted"/>
<dbReference type="HOGENOM" id="CLU_1592120_0_0_10"/>
<evidence type="ECO:0000313" key="1">
    <source>
        <dbReference type="EMBL" id="AEA45201.1"/>
    </source>
</evidence>
<dbReference type="RefSeq" id="WP_013687968.1">
    <property type="nucleotide sequence ID" value="NC_015321.1"/>
</dbReference>
<reference evidence="1 2" key="1">
    <citation type="journal article" date="2011" name="Stand. Genomic Sci.">
        <title>Complete genome sequence of the gliding freshwater bacterium Fluviicola taffensis type strain (RW262).</title>
        <authorList>
            <person name="Woyke T."/>
            <person name="Chertkov O."/>
            <person name="Lapidus A."/>
            <person name="Nolan M."/>
            <person name="Lucas S."/>
            <person name="Del Rio T.G."/>
            <person name="Tice H."/>
            <person name="Cheng J.F."/>
            <person name="Tapia R."/>
            <person name="Han C."/>
            <person name="Goodwin L."/>
            <person name="Pitluck S."/>
            <person name="Liolios K."/>
            <person name="Pagani I."/>
            <person name="Ivanova N."/>
            <person name="Huntemann M."/>
            <person name="Mavromatis K."/>
            <person name="Mikhailova N."/>
            <person name="Pati A."/>
            <person name="Chen A."/>
            <person name="Palaniappan K."/>
            <person name="Land M."/>
            <person name="Hauser L."/>
            <person name="Brambilla E.M."/>
            <person name="Rohde M."/>
            <person name="Mwirichia R."/>
            <person name="Sikorski J."/>
            <person name="Tindall B.J."/>
            <person name="Goker M."/>
            <person name="Bristow J."/>
            <person name="Eisen J.A."/>
            <person name="Markowitz V."/>
            <person name="Hugenholtz P."/>
            <person name="Klenk H.P."/>
            <person name="Kyrpides N.C."/>
        </authorList>
    </citation>
    <scope>NUCLEOTIDE SEQUENCE [LARGE SCALE GENOMIC DNA]</scope>
    <source>
        <strain evidence="2">DSM 16823 / RW262 / RW262</strain>
    </source>
</reference>
<gene>
    <name evidence="1" type="ordered locus">Fluta_3228</name>
</gene>
<protein>
    <submittedName>
        <fullName evidence="1">Uncharacterized protein</fullName>
    </submittedName>
</protein>
<sequence>MFIEKWKDTAFGSDYGADFQTFLEKIPKAKLTLTDIYERCDLKKYFDQPELLNQRTDNNVKLENSDFEQFVHYEDAVIALTAIVTESELNGSADLRNAYGSKTLIFETTKEELTTLKNALEYIHRNFTKFILFEMLDNEGQIETLSDIADNIVQLESVIDNKKVVES</sequence>
<dbReference type="AlphaFoldDB" id="F2IA24"/>
<dbReference type="STRING" id="755732.Fluta_3228"/>
<dbReference type="OrthoDB" id="1440892at2"/>
<reference evidence="2" key="2">
    <citation type="submission" date="2011-02" db="EMBL/GenBank/DDBJ databases">
        <title>The complete genome of Fluviicola taffensis DSM 16823.</title>
        <authorList>
            <consortium name="US DOE Joint Genome Institute (JGI-PGF)"/>
            <person name="Lucas S."/>
            <person name="Copeland A."/>
            <person name="Lapidus A."/>
            <person name="Bruce D."/>
            <person name="Goodwin L."/>
            <person name="Pitluck S."/>
            <person name="Kyrpides N."/>
            <person name="Mavromatis K."/>
            <person name="Ivanova N."/>
            <person name="Mikhailova N."/>
            <person name="Pagani I."/>
            <person name="Chertkov O."/>
            <person name="Detter J.C."/>
            <person name="Han C."/>
            <person name="Tapia R."/>
            <person name="Land M."/>
            <person name="Hauser L."/>
            <person name="Markowitz V."/>
            <person name="Cheng J.-F."/>
            <person name="Hugenholtz P."/>
            <person name="Woyke T."/>
            <person name="Wu D."/>
            <person name="Tindall B."/>
            <person name="Pomrenke H.G."/>
            <person name="Brambilla E."/>
            <person name="Klenk H.-P."/>
            <person name="Eisen J.A."/>
        </authorList>
    </citation>
    <scope>NUCLEOTIDE SEQUENCE [LARGE SCALE GENOMIC DNA]</scope>
    <source>
        <strain evidence="2">DSM 16823 / RW262 / RW262</strain>
    </source>
</reference>
<dbReference type="Proteomes" id="UP000007463">
    <property type="component" value="Chromosome"/>
</dbReference>
<evidence type="ECO:0000313" key="2">
    <source>
        <dbReference type="Proteomes" id="UP000007463"/>
    </source>
</evidence>
<accession>F2IA24</accession>
<keyword evidence="2" id="KW-1185">Reference proteome</keyword>
<organism evidence="1 2">
    <name type="scientific">Fluviicola taffensis (strain DSM 16823 / NCIMB 13979 / RW262)</name>
    <dbReference type="NCBI Taxonomy" id="755732"/>
    <lineage>
        <taxon>Bacteria</taxon>
        <taxon>Pseudomonadati</taxon>
        <taxon>Bacteroidota</taxon>
        <taxon>Flavobacteriia</taxon>
        <taxon>Flavobacteriales</taxon>
        <taxon>Crocinitomicaceae</taxon>
        <taxon>Fluviicola</taxon>
    </lineage>
</organism>